<evidence type="ECO:0000259" key="1">
    <source>
        <dbReference type="PROSITE" id="PS50888"/>
    </source>
</evidence>
<dbReference type="Gene3D" id="4.10.280.10">
    <property type="entry name" value="Helix-loop-helix DNA-binding domain"/>
    <property type="match status" value="1"/>
</dbReference>
<dbReference type="Proteomes" id="UP000054771">
    <property type="component" value="Unassembled WGS sequence"/>
</dbReference>
<evidence type="ECO:0000313" key="3">
    <source>
        <dbReference type="Proteomes" id="UP000054771"/>
    </source>
</evidence>
<name>A0A0U5H2S4_ASPCI</name>
<sequence length="308" mass="33925">MNPLESPAGDVGAFGYIILNNHLGHYPPQLWPGNAPHEAAVRKINCDCTPELDGFSFNSDSGYQQYSEAHTVSRPPLTDRTFDSFSYWEETNPVGGSTPITATGSDVTPTAGDFQSRVAIFDARGPDRPTQGAEVKLQHLHWGSDQRFTQVGYAPTPNQVSEEDVTNRLLKNSRFLISHSRASVSRQAGKVLAGIGMEIAQPPGMVSIGRARPNDDNNAQFAGSTGCLNRKTGLAGQPRHSRKLREKLRRNLRGKAYEELQDLVPGLRQQAPTQSQILNEAYSWIQELIDDIGVLRAQLDEMEAREAM</sequence>
<dbReference type="STRING" id="454130.A0A0U5H2S4"/>
<protein>
    <recommendedName>
        <fullName evidence="1">BHLH domain-containing protein</fullName>
    </recommendedName>
</protein>
<organism evidence="2 3">
    <name type="scientific">Aspergillus calidoustus</name>
    <dbReference type="NCBI Taxonomy" id="454130"/>
    <lineage>
        <taxon>Eukaryota</taxon>
        <taxon>Fungi</taxon>
        <taxon>Dikarya</taxon>
        <taxon>Ascomycota</taxon>
        <taxon>Pezizomycotina</taxon>
        <taxon>Eurotiomycetes</taxon>
        <taxon>Eurotiomycetidae</taxon>
        <taxon>Eurotiales</taxon>
        <taxon>Aspergillaceae</taxon>
        <taxon>Aspergillus</taxon>
        <taxon>Aspergillus subgen. Nidulantes</taxon>
    </lineage>
</organism>
<dbReference type="Pfam" id="PF00010">
    <property type="entry name" value="HLH"/>
    <property type="match status" value="1"/>
</dbReference>
<dbReference type="InterPro" id="IPR011598">
    <property type="entry name" value="bHLH_dom"/>
</dbReference>
<dbReference type="InterPro" id="IPR036638">
    <property type="entry name" value="HLH_DNA-bd_sf"/>
</dbReference>
<dbReference type="GO" id="GO:0046983">
    <property type="term" value="F:protein dimerization activity"/>
    <property type="evidence" value="ECO:0007669"/>
    <property type="project" value="InterPro"/>
</dbReference>
<evidence type="ECO:0000313" key="2">
    <source>
        <dbReference type="EMBL" id="CEL08148.1"/>
    </source>
</evidence>
<keyword evidence="3" id="KW-1185">Reference proteome</keyword>
<dbReference type="AlphaFoldDB" id="A0A0U5H2S4"/>
<dbReference type="OrthoDB" id="10659826at2759"/>
<dbReference type="EMBL" id="CDMC01000010">
    <property type="protein sequence ID" value="CEL08148.1"/>
    <property type="molecule type" value="Genomic_DNA"/>
</dbReference>
<reference evidence="3" key="1">
    <citation type="journal article" date="2016" name="Genome Announc.">
        <title>Draft genome sequences of fungus Aspergillus calidoustus.</title>
        <authorList>
            <person name="Horn F."/>
            <person name="Linde J."/>
            <person name="Mattern D.J."/>
            <person name="Walther G."/>
            <person name="Guthke R."/>
            <person name="Scherlach K."/>
            <person name="Martin K."/>
            <person name="Brakhage A.A."/>
            <person name="Petzke L."/>
            <person name="Valiante V."/>
        </authorList>
    </citation>
    <scope>NUCLEOTIDE SEQUENCE [LARGE SCALE GENOMIC DNA]</scope>
    <source>
        <strain evidence="3">SF006504</strain>
    </source>
</reference>
<dbReference type="PROSITE" id="PS50888">
    <property type="entry name" value="BHLH"/>
    <property type="match status" value="1"/>
</dbReference>
<dbReference type="SUPFAM" id="SSF47459">
    <property type="entry name" value="HLH, helix-loop-helix DNA-binding domain"/>
    <property type="match status" value="1"/>
</dbReference>
<dbReference type="CDD" id="cd11404">
    <property type="entry name" value="bHLHzip_Mlx_like"/>
    <property type="match status" value="1"/>
</dbReference>
<accession>A0A0U5H2S4</accession>
<feature type="domain" description="BHLH" evidence="1">
    <location>
        <begin position="237"/>
        <end position="288"/>
    </location>
</feature>
<gene>
    <name evidence="2" type="ORF">ASPCAL11301</name>
</gene>
<proteinExistence type="predicted"/>